<organism evidence="2 3">
    <name type="scientific">Ornithinibacillus halophilus</name>
    <dbReference type="NCBI Taxonomy" id="930117"/>
    <lineage>
        <taxon>Bacteria</taxon>
        <taxon>Bacillati</taxon>
        <taxon>Bacillota</taxon>
        <taxon>Bacilli</taxon>
        <taxon>Bacillales</taxon>
        <taxon>Bacillaceae</taxon>
        <taxon>Ornithinibacillus</taxon>
    </lineage>
</organism>
<gene>
    <name evidence="2" type="ORF">SAMN05216225_101516</name>
</gene>
<dbReference type="OrthoDB" id="9796171at2"/>
<feature type="domain" description="N-acetyltransferase" evidence="1">
    <location>
        <begin position="6"/>
        <end position="149"/>
    </location>
</feature>
<name>A0A1M5GYC1_9BACI</name>
<dbReference type="Pfam" id="PF13673">
    <property type="entry name" value="Acetyltransf_10"/>
    <property type="match status" value="1"/>
</dbReference>
<dbReference type="PROSITE" id="PS51186">
    <property type="entry name" value="GNAT"/>
    <property type="match status" value="1"/>
</dbReference>
<evidence type="ECO:0000313" key="3">
    <source>
        <dbReference type="Proteomes" id="UP000183988"/>
    </source>
</evidence>
<proteinExistence type="predicted"/>
<dbReference type="RefSeq" id="WP_072889836.1">
    <property type="nucleotide sequence ID" value="NZ_FQVW01000015.1"/>
</dbReference>
<dbReference type="Gene3D" id="3.40.630.30">
    <property type="match status" value="1"/>
</dbReference>
<dbReference type="AlphaFoldDB" id="A0A1M5GYC1"/>
<evidence type="ECO:0000313" key="2">
    <source>
        <dbReference type="EMBL" id="SHG08677.1"/>
    </source>
</evidence>
<keyword evidence="3" id="KW-1185">Reference proteome</keyword>
<protein>
    <submittedName>
        <fullName evidence="2">ElaA protein</fullName>
    </submittedName>
</protein>
<dbReference type="STRING" id="930117.SAMN05216225_101516"/>
<sequence length="149" mass="17577">MEWNIKKFTDLSNKEMYELLKARVDVFVVEQNCPYPELDNLDQQSIHYFLKVDGEIAANVRLLPKGLKYEEAASIGRVLVVEKFRGNGFAHEIMKRAIRFIEDEWNEECIKIQAQEYLNDFYGSHGFDRISDTYLEDGIPHIDMLRKRN</sequence>
<dbReference type="SUPFAM" id="SSF55729">
    <property type="entry name" value="Acyl-CoA N-acyltransferases (Nat)"/>
    <property type="match status" value="1"/>
</dbReference>
<reference evidence="2 3" key="1">
    <citation type="submission" date="2016-11" db="EMBL/GenBank/DDBJ databases">
        <authorList>
            <person name="Jaros S."/>
            <person name="Januszkiewicz K."/>
            <person name="Wedrychowicz H."/>
        </authorList>
    </citation>
    <scope>NUCLEOTIDE SEQUENCE [LARGE SCALE GENOMIC DNA]</scope>
    <source>
        <strain evidence="2 3">IBRC-M 10683</strain>
    </source>
</reference>
<accession>A0A1M5GYC1</accession>
<dbReference type="Proteomes" id="UP000183988">
    <property type="component" value="Unassembled WGS sequence"/>
</dbReference>
<dbReference type="InterPro" id="IPR000182">
    <property type="entry name" value="GNAT_dom"/>
</dbReference>
<dbReference type="InterPro" id="IPR016181">
    <property type="entry name" value="Acyl_CoA_acyltransferase"/>
</dbReference>
<dbReference type="EMBL" id="FQVW01000015">
    <property type="protein sequence ID" value="SHG08677.1"/>
    <property type="molecule type" value="Genomic_DNA"/>
</dbReference>
<evidence type="ECO:0000259" key="1">
    <source>
        <dbReference type="PROSITE" id="PS51186"/>
    </source>
</evidence>
<dbReference type="GO" id="GO:0016747">
    <property type="term" value="F:acyltransferase activity, transferring groups other than amino-acyl groups"/>
    <property type="evidence" value="ECO:0007669"/>
    <property type="project" value="InterPro"/>
</dbReference>